<accession>A0ACB8CQE8</accession>
<dbReference type="Proteomes" id="UP000821865">
    <property type="component" value="Chromosome 5"/>
</dbReference>
<evidence type="ECO:0000313" key="2">
    <source>
        <dbReference type="Proteomes" id="UP000821865"/>
    </source>
</evidence>
<evidence type="ECO:0000313" key="1">
    <source>
        <dbReference type="EMBL" id="KAH7949250.1"/>
    </source>
</evidence>
<organism evidence="1 2">
    <name type="scientific">Dermacentor silvarum</name>
    <name type="common">Tick</name>
    <dbReference type="NCBI Taxonomy" id="543639"/>
    <lineage>
        <taxon>Eukaryota</taxon>
        <taxon>Metazoa</taxon>
        <taxon>Ecdysozoa</taxon>
        <taxon>Arthropoda</taxon>
        <taxon>Chelicerata</taxon>
        <taxon>Arachnida</taxon>
        <taxon>Acari</taxon>
        <taxon>Parasitiformes</taxon>
        <taxon>Ixodida</taxon>
        <taxon>Ixodoidea</taxon>
        <taxon>Ixodidae</taxon>
        <taxon>Rhipicephalinae</taxon>
        <taxon>Dermacentor</taxon>
    </lineage>
</organism>
<reference evidence="1" key="1">
    <citation type="submission" date="2020-05" db="EMBL/GenBank/DDBJ databases">
        <title>Large-scale comparative analyses of tick genomes elucidate their genetic diversity and vector capacities.</title>
        <authorList>
            <person name="Jia N."/>
            <person name="Wang J."/>
            <person name="Shi W."/>
            <person name="Du L."/>
            <person name="Sun Y."/>
            <person name="Zhan W."/>
            <person name="Jiang J."/>
            <person name="Wang Q."/>
            <person name="Zhang B."/>
            <person name="Ji P."/>
            <person name="Sakyi L.B."/>
            <person name="Cui X."/>
            <person name="Yuan T."/>
            <person name="Jiang B."/>
            <person name="Yang W."/>
            <person name="Lam T.T.-Y."/>
            <person name="Chang Q."/>
            <person name="Ding S."/>
            <person name="Wang X."/>
            <person name="Zhu J."/>
            <person name="Ruan X."/>
            <person name="Zhao L."/>
            <person name="Wei J."/>
            <person name="Que T."/>
            <person name="Du C."/>
            <person name="Cheng J."/>
            <person name="Dai P."/>
            <person name="Han X."/>
            <person name="Huang E."/>
            <person name="Gao Y."/>
            <person name="Liu J."/>
            <person name="Shao H."/>
            <person name="Ye R."/>
            <person name="Li L."/>
            <person name="Wei W."/>
            <person name="Wang X."/>
            <person name="Wang C."/>
            <person name="Yang T."/>
            <person name="Huo Q."/>
            <person name="Li W."/>
            <person name="Guo W."/>
            <person name="Chen H."/>
            <person name="Zhou L."/>
            <person name="Ni X."/>
            <person name="Tian J."/>
            <person name="Zhou Y."/>
            <person name="Sheng Y."/>
            <person name="Liu T."/>
            <person name="Pan Y."/>
            <person name="Xia L."/>
            <person name="Li J."/>
            <person name="Zhao F."/>
            <person name="Cao W."/>
        </authorList>
    </citation>
    <scope>NUCLEOTIDE SEQUENCE</scope>
    <source>
        <strain evidence="1">Dsil-2018</strain>
    </source>
</reference>
<proteinExistence type="predicted"/>
<protein>
    <submittedName>
        <fullName evidence="1">Uncharacterized protein</fullName>
    </submittedName>
</protein>
<name>A0ACB8CQE8_DERSI</name>
<gene>
    <name evidence="1" type="ORF">HPB49_006638</name>
</gene>
<keyword evidence="2" id="KW-1185">Reference proteome</keyword>
<dbReference type="EMBL" id="CM023474">
    <property type="protein sequence ID" value="KAH7949250.1"/>
    <property type="molecule type" value="Genomic_DNA"/>
</dbReference>
<comment type="caution">
    <text evidence="1">The sequence shown here is derived from an EMBL/GenBank/DDBJ whole genome shotgun (WGS) entry which is preliminary data.</text>
</comment>
<sequence>MSAATASATSLIPPLRRCSEAKQQQLLTTAYKCAATLRGLPTSARLSIASKLLPQLLRHSPKSSLRQFFVDNVAAIVDTVASKIRSGSEWELASKVVALSCLEVLYSCSHKDDVSGKQSAINNAFCHARGVTTAVGNELTKEVTKGELGSSEAHVSLWRHLRCAAYNVIAAVVSCTQVEAQFYDVFLFQEKPEKGEFIWNNITDEQKRYTFPLELEAPFRRNRQVVGVTEETLEDGGMRQSSGRRSLSSSLQGSSLAKEASQYSLSASGLPEDNVPKFRKLKVVDLEDDELNQHECMATVCSVIEHMASIGIICKTVEEAKANPVPKWLSTITGAVIGTHTTSNALRFLCRVIVNCAEVLKVYAHHLLPVMLNVMAQEKLGSELDAFVIDLVVTALTWTADLDAKDLKGLGVGQQAQSVLEFLVTHCGHQRRDILRTQLELVQAWVGTWKEHLRFPADTILQLLDEISLDSKDVKGVLLFGIFVTNDLVEFEIQDYTLGRFTETMMLQLPRALASFKVAIMEVISMACTQVDQPVRKLEGLGFIDMLAHGDEALQKVSLEICVKLPTVATEDDWHVLLPVVCKLQSHASTSCRKLVYDVCMRLYTKYRSDKDAANLMKQARRVLLLGLGDADLPLSCPVPPQSASSPYSVTCTCPEMEEQFLSSATFLLLELTSRSPDYDRKVFQHPLSDCTFVDYTVTGSWRRRHAAMTPLFAETLSFSQTQSSTSSTQSSTADGATSQKLRATQATLQFTPTQQAGEASTYSWLTQSTHEPSLPAQQKQQRSTTILQLSPGRADPNGKHGATATERVDSLRLLKRRFLRDDDQLRLQHMRREVRLKETRKKLKEERHAHREAEVTLYRSYRMGDFPDIQISHSALIAPMQALAQQDQQVAQMLLSGVVTSVLHESRRDGASLSKQREELCQGLQRALAGILEGSMRCFPPLMAFVQEVAFQSALDLKLPVAAVSRASIASGHQSLGILLLEEMNRANSMSASTKAPPAKRSKKEDHPEQQMWMQLAE</sequence>